<accession>A0AA36EVQ2</accession>
<organism evidence="1 2">
    <name type="scientific">Octopus vulgaris</name>
    <name type="common">Common octopus</name>
    <dbReference type="NCBI Taxonomy" id="6645"/>
    <lineage>
        <taxon>Eukaryota</taxon>
        <taxon>Metazoa</taxon>
        <taxon>Spiralia</taxon>
        <taxon>Lophotrochozoa</taxon>
        <taxon>Mollusca</taxon>
        <taxon>Cephalopoda</taxon>
        <taxon>Coleoidea</taxon>
        <taxon>Octopodiformes</taxon>
        <taxon>Octopoda</taxon>
        <taxon>Incirrata</taxon>
        <taxon>Octopodidae</taxon>
        <taxon>Octopus</taxon>
    </lineage>
</organism>
<dbReference type="Proteomes" id="UP001162480">
    <property type="component" value="Chromosome 1"/>
</dbReference>
<dbReference type="EMBL" id="OX597814">
    <property type="protein sequence ID" value="CAI9715039.1"/>
    <property type="molecule type" value="Genomic_DNA"/>
</dbReference>
<dbReference type="AlphaFoldDB" id="A0AA36EVQ2"/>
<reference evidence="1" key="1">
    <citation type="submission" date="2023-08" db="EMBL/GenBank/DDBJ databases">
        <authorList>
            <person name="Alioto T."/>
            <person name="Alioto T."/>
            <person name="Gomez Garrido J."/>
        </authorList>
    </citation>
    <scope>NUCLEOTIDE SEQUENCE</scope>
</reference>
<evidence type="ECO:0000313" key="2">
    <source>
        <dbReference type="Proteomes" id="UP001162480"/>
    </source>
</evidence>
<proteinExistence type="predicted"/>
<gene>
    <name evidence="1" type="ORF">OCTVUL_1B003991</name>
</gene>
<sequence length="103" mass="11583">MSYSRTSISPIPVSNTFSPQVNEEASLRSLDLTTAEKKSYSNMFKSRTHNAIPNILYRTALEKPCTLIQSLKTVALSSDSKDVRLRLDTTDTRIEIRKRCSSA</sequence>
<name>A0AA36EVQ2_OCTVU</name>
<evidence type="ECO:0000313" key="1">
    <source>
        <dbReference type="EMBL" id="CAI9715039.1"/>
    </source>
</evidence>
<protein>
    <submittedName>
        <fullName evidence="1">Uncharacterized protein</fullName>
    </submittedName>
</protein>
<keyword evidence="2" id="KW-1185">Reference proteome</keyword>